<feature type="non-terminal residue" evidence="1">
    <location>
        <position position="1"/>
    </location>
</feature>
<protein>
    <submittedName>
        <fullName evidence="1">2736_t:CDS:1</fullName>
    </submittedName>
</protein>
<gene>
    <name evidence="1" type="ORF">FCALED_LOCUS5832</name>
</gene>
<name>A0A9N9AY81_9GLOM</name>
<proteinExistence type="predicted"/>
<evidence type="ECO:0000313" key="1">
    <source>
        <dbReference type="EMBL" id="CAG8545050.1"/>
    </source>
</evidence>
<comment type="caution">
    <text evidence="1">The sequence shown here is derived from an EMBL/GenBank/DDBJ whole genome shotgun (WGS) entry which is preliminary data.</text>
</comment>
<evidence type="ECO:0000313" key="2">
    <source>
        <dbReference type="Proteomes" id="UP000789570"/>
    </source>
</evidence>
<organism evidence="1 2">
    <name type="scientific">Funneliformis caledonium</name>
    <dbReference type="NCBI Taxonomy" id="1117310"/>
    <lineage>
        <taxon>Eukaryota</taxon>
        <taxon>Fungi</taxon>
        <taxon>Fungi incertae sedis</taxon>
        <taxon>Mucoromycota</taxon>
        <taxon>Glomeromycotina</taxon>
        <taxon>Glomeromycetes</taxon>
        <taxon>Glomerales</taxon>
        <taxon>Glomeraceae</taxon>
        <taxon>Funneliformis</taxon>
    </lineage>
</organism>
<reference evidence="1" key="1">
    <citation type="submission" date="2021-06" db="EMBL/GenBank/DDBJ databases">
        <authorList>
            <person name="Kallberg Y."/>
            <person name="Tangrot J."/>
            <person name="Rosling A."/>
        </authorList>
    </citation>
    <scope>NUCLEOTIDE SEQUENCE</scope>
    <source>
        <strain evidence="1">UK204</strain>
    </source>
</reference>
<keyword evidence="2" id="KW-1185">Reference proteome</keyword>
<sequence>EECSLEKASKENRGVELWNRLAKKIEERTLEKSIKENRRAYFGMRTIRTHSLPNSQTYENSKPTHLRKLSFADYF</sequence>
<dbReference type="EMBL" id="CAJVPQ010001312">
    <property type="protein sequence ID" value="CAG8545050.1"/>
    <property type="molecule type" value="Genomic_DNA"/>
</dbReference>
<accession>A0A9N9AY81</accession>
<dbReference type="Proteomes" id="UP000789570">
    <property type="component" value="Unassembled WGS sequence"/>
</dbReference>
<dbReference type="AlphaFoldDB" id="A0A9N9AY81"/>